<dbReference type="KEGG" id="nvi:116416557"/>
<dbReference type="RefSeq" id="XP_031781295.1">
    <property type="nucleotide sequence ID" value="XM_031925435.2"/>
</dbReference>
<name>A0A7M7Q7Y6_NASVI</name>
<dbReference type="EnsemblMetazoa" id="XM_031925435">
    <property type="protein sequence ID" value="XP_031781295"/>
    <property type="gene ID" value="LOC116416557"/>
</dbReference>
<evidence type="ECO:0000313" key="2">
    <source>
        <dbReference type="Proteomes" id="UP000002358"/>
    </source>
</evidence>
<organism evidence="1 2">
    <name type="scientific">Nasonia vitripennis</name>
    <name type="common">Parasitic wasp</name>
    <dbReference type="NCBI Taxonomy" id="7425"/>
    <lineage>
        <taxon>Eukaryota</taxon>
        <taxon>Metazoa</taxon>
        <taxon>Ecdysozoa</taxon>
        <taxon>Arthropoda</taxon>
        <taxon>Hexapoda</taxon>
        <taxon>Insecta</taxon>
        <taxon>Pterygota</taxon>
        <taxon>Neoptera</taxon>
        <taxon>Endopterygota</taxon>
        <taxon>Hymenoptera</taxon>
        <taxon>Apocrita</taxon>
        <taxon>Proctotrupomorpha</taxon>
        <taxon>Chalcidoidea</taxon>
        <taxon>Pteromalidae</taxon>
        <taxon>Pteromalinae</taxon>
        <taxon>Nasonia</taxon>
    </lineage>
</organism>
<dbReference type="GeneID" id="116416557"/>
<sequence>MADHRVPYKKYFRESDVPVPRKTLKRHNVASNIQLGPGINNSNDETDQLKYSASNSIQFEIREESDNNLPIEVDDRCTAVPLKELSENEPPPTSELIKGFVANAEMHDCIQEVLEHDEGINANGTFNNKFRTLEDFMQSKEFFEPIDIPMDKTRGELFLMLL</sequence>
<proteinExistence type="predicted"/>
<dbReference type="Proteomes" id="UP000002358">
    <property type="component" value="Unassembled WGS sequence"/>
</dbReference>
<dbReference type="AlphaFoldDB" id="A0A7M7Q7Y6"/>
<dbReference type="InParanoid" id="A0A7M7Q7Y6"/>
<reference evidence="1" key="1">
    <citation type="submission" date="2021-01" db="UniProtKB">
        <authorList>
            <consortium name="EnsemblMetazoa"/>
        </authorList>
    </citation>
    <scope>IDENTIFICATION</scope>
</reference>
<accession>A0A7M7Q7Y6</accession>
<evidence type="ECO:0000313" key="1">
    <source>
        <dbReference type="EnsemblMetazoa" id="XP_031781295"/>
    </source>
</evidence>
<protein>
    <submittedName>
        <fullName evidence="1">Uncharacterized protein</fullName>
    </submittedName>
</protein>
<keyword evidence="2" id="KW-1185">Reference proteome</keyword>